<sequence>MKIVCFDHNHQVPTSTEESRKRKQNILLESLSLNPSNLFPTSKLSEKVLFSLFLPFEYKLTLFIN</sequence>
<reference evidence="1" key="1">
    <citation type="journal article" date="2012" name="Nat. Genet.">
        <title>Whole-genome sequence of Schistosoma haematobium.</title>
        <authorList>
            <person name="Young N.D."/>
            <person name="Jex A.R."/>
            <person name="Li B."/>
            <person name="Liu S."/>
            <person name="Yang L."/>
            <person name="Xiong Z."/>
            <person name="Li Y."/>
            <person name="Cantacessi C."/>
            <person name="Hall R.S."/>
            <person name="Xu X."/>
            <person name="Chen F."/>
            <person name="Wu X."/>
            <person name="Zerlotini A."/>
            <person name="Oliveira G."/>
            <person name="Hofmann A."/>
            <person name="Zhang G."/>
            <person name="Fang X."/>
            <person name="Kang Y."/>
            <person name="Campbell B.E."/>
            <person name="Loukas A."/>
            <person name="Ranganathan S."/>
            <person name="Rollinson D."/>
            <person name="Rinaldi G."/>
            <person name="Brindley P.J."/>
            <person name="Yang H."/>
            <person name="Wang J."/>
            <person name="Wang J."/>
            <person name="Gasser R.B."/>
        </authorList>
    </citation>
    <scope>NUCLEOTIDE SEQUENCE [LARGE SCALE GENOMIC DNA]</scope>
</reference>
<evidence type="ECO:0000313" key="1">
    <source>
        <dbReference type="EMBL" id="KGB38759.1"/>
    </source>
</evidence>
<organism evidence="1">
    <name type="scientific">Schistosoma haematobium</name>
    <name type="common">Blood fluke</name>
    <dbReference type="NCBI Taxonomy" id="6185"/>
    <lineage>
        <taxon>Eukaryota</taxon>
        <taxon>Metazoa</taxon>
        <taxon>Spiralia</taxon>
        <taxon>Lophotrochozoa</taxon>
        <taxon>Platyhelminthes</taxon>
        <taxon>Trematoda</taxon>
        <taxon>Digenea</taxon>
        <taxon>Strigeidida</taxon>
        <taxon>Schistosomatoidea</taxon>
        <taxon>Schistosomatidae</taxon>
        <taxon>Schistosoma</taxon>
    </lineage>
</organism>
<proteinExistence type="predicted"/>
<gene>
    <name evidence="1" type="ORF">MS3_07165</name>
</gene>
<dbReference type="AlphaFoldDB" id="A0A095A014"/>
<name>A0A095A014_SCHHA</name>
<dbReference type="EMBL" id="KL251074">
    <property type="protein sequence ID" value="KGB38759.1"/>
    <property type="molecule type" value="Genomic_DNA"/>
</dbReference>
<accession>A0A095A014</accession>
<protein>
    <submittedName>
        <fullName evidence="1">Uncharacterized protein</fullName>
    </submittedName>
</protein>